<feature type="region of interest" description="Disordered" evidence="1">
    <location>
        <begin position="120"/>
        <end position="157"/>
    </location>
</feature>
<proteinExistence type="predicted"/>
<accession>A0A218URZ4</accession>
<keyword evidence="3" id="KW-1185">Reference proteome</keyword>
<sequence length="226" mass="27171">MSRVKKSLRMEFPSLHRSSTRSGTVGILNPFSLLRKKILFIRSWALLLLQAQRRLKSLMPQGRSLMMPQRRSLMPQRRNQKQQKINLIPRMKNLMPQMQLRHTQKTRQMKELLKRLNLARHHQKVNRKARKNMQQQGKKKKSREREKKRKRWRSKKSLSTVPYDTIFLEQVFRKHQLEPPHQRKENPFPKQSTFCACMNIKTQREHSYHSVPPVTFIYIFGIPVAC</sequence>
<dbReference type="EMBL" id="MUZQ01000153">
    <property type="protein sequence ID" value="OWK56545.1"/>
    <property type="molecule type" value="Genomic_DNA"/>
</dbReference>
<reference evidence="2 3" key="1">
    <citation type="submission" date="2017-05" db="EMBL/GenBank/DDBJ databases">
        <title>Genome of assembly of the Bengalese finch, Lonchura striata domestica.</title>
        <authorList>
            <person name="Colquitt B.M."/>
            <person name="Brainard M.S."/>
        </authorList>
    </citation>
    <scope>NUCLEOTIDE SEQUENCE [LARGE SCALE GENOMIC DNA]</scope>
    <source>
        <strain evidence="2">White83orange57</strain>
    </source>
</reference>
<evidence type="ECO:0000256" key="1">
    <source>
        <dbReference type="SAM" id="MobiDB-lite"/>
    </source>
</evidence>
<feature type="compositionally biased region" description="Basic residues" evidence="1">
    <location>
        <begin position="120"/>
        <end position="156"/>
    </location>
</feature>
<gene>
    <name evidence="2" type="ORF">RLOC_00006483</name>
</gene>
<evidence type="ECO:0000313" key="3">
    <source>
        <dbReference type="Proteomes" id="UP000197619"/>
    </source>
</evidence>
<protein>
    <submittedName>
        <fullName evidence="2">Uncharacterized protein</fullName>
    </submittedName>
</protein>
<name>A0A218URZ4_9PASE</name>
<dbReference type="AlphaFoldDB" id="A0A218URZ4"/>
<evidence type="ECO:0000313" key="2">
    <source>
        <dbReference type="EMBL" id="OWK56545.1"/>
    </source>
</evidence>
<organism evidence="2 3">
    <name type="scientific">Lonchura striata</name>
    <name type="common">white-rumped munia</name>
    <dbReference type="NCBI Taxonomy" id="40157"/>
    <lineage>
        <taxon>Eukaryota</taxon>
        <taxon>Metazoa</taxon>
        <taxon>Chordata</taxon>
        <taxon>Craniata</taxon>
        <taxon>Vertebrata</taxon>
        <taxon>Euteleostomi</taxon>
        <taxon>Archelosauria</taxon>
        <taxon>Archosauria</taxon>
        <taxon>Dinosauria</taxon>
        <taxon>Saurischia</taxon>
        <taxon>Theropoda</taxon>
        <taxon>Coelurosauria</taxon>
        <taxon>Aves</taxon>
        <taxon>Neognathae</taxon>
        <taxon>Neoaves</taxon>
        <taxon>Telluraves</taxon>
        <taxon>Australaves</taxon>
        <taxon>Passeriformes</taxon>
        <taxon>Passeroidea</taxon>
        <taxon>Estrildidae</taxon>
        <taxon>Estrildinae</taxon>
        <taxon>Lonchura</taxon>
    </lineage>
</organism>
<comment type="caution">
    <text evidence="2">The sequence shown here is derived from an EMBL/GenBank/DDBJ whole genome shotgun (WGS) entry which is preliminary data.</text>
</comment>
<dbReference type="Proteomes" id="UP000197619">
    <property type="component" value="Unassembled WGS sequence"/>
</dbReference>